<dbReference type="AlphaFoldDB" id="A0A429MMW2"/>
<proteinExistence type="predicted"/>
<organism evidence="1 2">
    <name type="scientific">Acinetobacter baumannii</name>
    <dbReference type="NCBI Taxonomy" id="470"/>
    <lineage>
        <taxon>Bacteria</taxon>
        <taxon>Pseudomonadati</taxon>
        <taxon>Pseudomonadota</taxon>
        <taxon>Gammaproteobacteria</taxon>
        <taxon>Moraxellales</taxon>
        <taxon>Moraxellaceae</taxon>
        <taxon>Acinetobacter</taxon>
        <taxon>Acinetobacter calcoaceticus/baumannii complex</taxon>
    </lineage>
</organism>
<name>A0A429MMW2_ACIBA</name>
<comment type="caution">
    <text evidence="1">The sequence shown here is derived from an EMBL/GenBank/DDBJ whole genome shotgun (WGS) entry which is preliminary data.</text>
</comment>
<dbReference type="Gene3D" id="2.40.400.10">
    <property type="entry name" value="Acetoacetate decarboxylase-like"/>
    <property type="match status" value="1"/>
</dbReference>
<protein>
    <submittedName>
        <fullName evidence="1">Acetoacetate decarboxylase</fullName>
    </submittedName>
</protein>
<dbReference type="EMBL" id="RFDI01000889">
    <property type="protein sequence ID" value="RSR51803.1"/>
    <property type="molecule type" value="Genomic_DNA"/>
</dbReference>
<reference evidence="1 2" key="1">
    <citation type="submission" date="2018-10" db="EMBL/GenBank/DDBJ databases">
        <title>GWAS and RNA-Seq identify cryptic mechanisms of antimicrobial resistance in Acinetobacter baumannii.</title>
        <authorList>
            <person name="Sahl J.W."/>
        </authorList>
    </citation>
    <scope>NUCLEOTIDE SEQUENCE [LARGE SCALE GENOMIC DNA]</scope>
    <source>
        <strain evidence="1 2">TG28175</strain>
    </source>
</reference>
<dbReference type="SUPFAM" id="SSF160104">
    <property type="entry name" value="Acetoacetate decarboxylase-like"/>
    <property type="match status" value="1"/>
</dbReference>
<sequence>APNFYYRSANVQLLMLAPIKQIKAKLPADLTPLQPFPGYGLVAVTFFTYSVCDNDPYNEVSIAIVVRKPNARGPHIAELIKSIRQRHFYAHVLALPVDTEIARVRGVYGYQLPKWLTKIDVNINSKSVQANIFDLNGKLDLSLETAVPTLKHVDSETHINKATMLHVVDGKWHQTEVQSNILSFAQKLFPKKVRLVKNEGPLTKLLNELGASKILRLDVIEDAQVVLNLPTPL</sequence>
<accession>A0A429MMW2</accession>
<dbReference type="InterPro" id="IPR023375">
    <property type="entry name" value="ADC_dom_sf"/>
</dbReference>
<evidence type="ECO:0000313" key="1">
    <source>
        <dbReference type="EMBL" id="RSR51803.1"/>
    </source>
</evidence>
<feature type="non-terminal residue" evidence="1">
    <location>
        <position position="1"/>
    </location>
</feature>
<evidence type="ECO:0000313" key="2">
    <source>
        <dbReference type="Proteomes" id="UP000280073"/>
    </source>
</evidence>
<dbReference type="Proteomes" id="UP000280073">
    <property type="component" value="Unassembled WGS sequence"/>
</dbReference>
<gene>
    <name evidence="1" type="ORF">EA686_15620</name>
</gene>